<dbReference type="FunFam" id="2.30.22.10:FF:000001">
    <property type="entry name" value="Protein GrpE"/>
    <property type="match status" value="1"/>
</dbReference>
<keyword evidence="5 10" id="KW-0346">Stress response</keyword>
<name>A0A1M6JQU0_9BACT</name>
<feature type="compositionally biased region" description="Acidic residues" evidence="13">
    <location>
        <begin position="45"/>
        <end position="64"/>
    </location>
</feature>
<comment type="similarity">
    <text evidence="2 10 12">Belongs to the GrpE family.</text>
</comment>
<dbReference type="SUPFAM" id="SSF58014">
    <property type="entry name" value="Coiled-coil domain of nucleotide exchange factor GrpE"/>
    <property type="match status" value="1"/>
</dbReference>
<dbReference type="GO" id="GO:0000774">
    <property type="term" value="F:adenyl-nucleotide exchange factor activity"/>
    <property type="evidence" value="ECO:0007669"/>
    <property type="project" value="InterPro"/>
</dbReference>
<dbReference type="Gene3D" id="2.30.22.10">
    <property type="entry name" value="Head domain of nucleotide exchange factor GrpE"/>
    <property type="match status" value="1"/>
</dbReference>
<evidence type="ECO:0000256" key="2">
    <source>
        <dbReference type="ARBA" id="ARBA00009054"/>
    </source>
</evidence>
<dbReference type="GO" id="GO:0006457">
    <property type="term" value="P:protein folding"/>
    <property type="evidence" value="ECO:0007669"/>
    <property type="project" value="InterPro"/>
</dbReference>
<comment type="function">
    <text evidence="7 10 11">Participates actively in the response to hyperosmotic and heat shock by preventing the aggregation of stress-denatured proteins, in association with DnaK and GrpE. It is the nucleotide exchange factor for DnaK and may function as a thermosensor. Unfolded proteins bind initially to DnaJ; upon interaction with the DnaJ-bound protein, DnaK hydrolyzes its bound ATP, resulting in the formation of a stable complex. GrpE releases ADP from DnaK; ATP binding to DnaK triggers the release of the substrate protein, thus completing the reaction cycle. Several rounds of ATP-dependent interactions between DnaJ, DnaK and GrpE are required for fully efficient folding.</text>
</comment>
<protein>
    <recommendedName>
        <fullName evidence="8 10">Protein GrpE</fullName>
    </recommendedName>
    <alternativeName>
        <fullName evidence="9 10">HSP-70 cofactor</fullName>
    </alternativeName>
</protein>
<dbReference type="GO" id="GO:0005737">
    <property type="term" value="C:cytoplasm"/>
    <property type="evidence" value="ECO:0007669"/>
    <property type="project" value="UniProtKB-SubCell"/>
</dbReference>
<dbReference type="GO" id="GO:0042803">
    <property type="term" value="F:protein homodimerization activity"/>
    <property type="evidence" value="ECO:0007669"/>
    <property type="project" value="InterPro"/>
</dbReference>
<dbReference type="Gene3D" id="3.90.20.20">
    <property type="match status" value="1"/>
</dbReference>
<dbReference type="PROSITE" id="PS01071">
    <property type="entry name" value="GRPE"/>
    <property type="match status" value="1"/>
</dbReference>
<evidence type="ECO:0000256" key="11">
    <source>
        <dbReference type="RuleBase" id="RU000639"/>
    </source>
</evidence>
<comment type="subunit">
    <text evidence="3 10">Homodimer.</text>
</comment>
<keyword evidence="4 10" id="KW-0963">Cytoplasm</keyword>
<evidence type="ECO:0000313" key="14">
    <source>
        <dbReference type="EMBL" id="SHJ49030.1"/>
    </source>
</evidence>
<dbReference type="Proteomes" id="UP000183994">
    <property type="component" value="Unassembled WGS sequence"/>
</dbReference>
<dbReference type="PRINTS" id="PR00773">
    <property type="entry name" value="GRPEPROTEIN"/>
</dbReference>
<sequence length="208" mass="23803">MERMNQSRKVPIHDAAEESTPEAHETQEAGNMEEQAREAEIQQEMAEEAVEQAQDAEEAQEEEAPDYKDLYLRTLAEFENYRRRADRETNEFKKYANETLIKDIIPVIDNLERAMECTVNTDDPGCAQNLLDGVQMTEREILKVLEKYGVTRISAIGETFDPAYHQALMAEESDEHPDETVIREMQKGYLLKDRLIRPALVAVAKGKG</sequence>
<dbReference type="EMBL" id="FQZU01000008">
    <property type="protein sequence ID" value="SHJ49030.1"/>
    <property type="molecule type" value="Genomic_DNA"/>
</dbReference>
<dbReference type="STRING" id="1121393.SAMN02745216_01744"/>
<evidence type="ECO:0000256" key="6">
    <source>
        <dbReference type="ARBA" id="ARBA00023186"/>
    </source>
</evidence>
<dbReference type="AlphaFoldDB" id="A0A1M6JQU0"/>
<proteinExistence type="inferred from homology"/>
<dbReference type="InterPro" id="IPR013805">
    <property type="entry name" value="GrpE_CC"/>
</dbReference>
<dbReference type="GO" id="GO:0051082">
    <property type="term" value="F:unfolded protein binding"/>
    <property type="evidence" value="ECO:0007669"/>
    <property type="project" value="TreeGrafter"/>
</dbReference>
<dbReference type="InterPro" id="IPR009012">
    <property type="entry name" value="GrpE_head"/>
</dbReference>
<feature type="compositionally biased region" description="Basic and acidic residues" evidence="13">
    <location>
        <begin position="1"/>
        <end position="27"/>
    </location>
</feature>
<evidence type="ECO:0000256" key="8">
    <source>
        <dbReference type="ARBA" id="ARBA00072274"/>
    </source>
</evidence>
<feature type="region of interest" description="Disordered" evidence="13">
    <location>
        <begin position="1"/>
        <end position="68"/>
    </location>
</feature>
<evidence type="ECO:0000256" key="7">
    <source>
        <dbReference type="ARBA" id="ARBA00053401"/>
    </source>
</evidence>
<dbReference type="OrthoDB" id="9789811at2"/>
<evidence type="ECO:0000256" key="3">
    <source>
        <dbReference type="ARBA" id="ARBA00011738"/>
    </source>
</evidence>
<evidence type="ECO:0000256" key="4">
    <source>
        <dbReference type="ARBA" id="ARBA00022490"/>
    </source>
</evidence>
<dbReference type="PANTHER" id="PTHR21237:SF23">
    <property type="entry name" value="GRPE PROTEIN HOMOLOG, MITOCHONDRIAL"/>
    <property type="match status" value="1"/>
</dbReference>
<evidence type="ECO:0000256" key="13">
    <source>
        <dbReference type="SAM" id="MobiDB-lite"/>
    </source>
</evidence>
<dbReference type="NCBIfam" id="NF010738">
    <property type="entry name" value="PRK14140.1"/>
    <property type="match status" value="1"/>
</dbReference>
<dbReference type="InterPro" id="IPR000740">
    <property type="entry name" value="GrpE"/>
</dbReference>
<dbReference type="SUPFAM" id="SSF51064">
    <property type="entry name" value="Head domain of nucleotide exchange factor GrpE"/>
    <property type="match status" value="1"/>
</dbReference>
<evidence type="ECO:0000256" key="5">
    <source>
        <dbReference type="ARBA" id="ARBA00023016"/>
    </source>
</evidence>
<dbReference type="NCBIfam" id="NF010748">
    <property type="entry name" value="PRK14150.1"/>
    <property type="match status" value="1"/>
</dbReference>
<reference evidence="15" key="1">
    <citation type="submission" date="2016-11" db="EMBL/GenBank/DDBJ databases">
        <authorList>
            <person name="Varghese N."/>
            <person name="Submissions S."/>
        </authorList>
    </citation>
    <scope>NUCLEOTIDE SEQUENCE [LARGE SCALE GENOMIC DNA]</scope>
    <source>
        <strain evidence="15">DSM 16219</strain>
    </source>
</reference>
<dbReference type="CDD" id="cd00446">
    <property type="entry name" value="GrpE"/>
    <property type="match status" value="1"/>
</dbReference>
<organism evidence="14 15">
    <name type="scientific">Desulfatibacillum alkenivorans DSM 16219</name>
    <dbReference type="NCBI Taxonomy" id="1121393"/>
    <lineage>
        <taxon>Bacteria</taxon>
        <taxon>Pseudomonadati</taxon>
        <taxon>Thermodesulfobacteriota</taxon>
        <taxon>Desulfobacteria</taxon>
        <taxon>Desulfobacterales</taxon>
        <taxon>Desulfatibacillaceae</taxon>
        <taxon>Desulfatibacillum</taxon>
    </lineage>
</organism>
<evidence type="ECO:0000256" key="10">
    <source>
        <dbReference type="HAMAP-Rule" id="MF_01151"/>
    </source>
</evidence>
<keyword evidence="15" id="KW-1185">Reference proteome</keyword>
<evidence type="ECO:0000256" key="9">
    <source>
        <dbReference type="ARBA" id="ARBA00076414"/>
    </source>
</evidence>
<comment type="subcellular location">
    <subcellularLocation>
        <location evidence="1 10">Cytoplasm</location>
    </subcellularLocation>
</comment>
<dbReference type="PANTHER" id="PTHR21237">
    <property type="entry name" value="GRPE PROTEIN"/>
    <property type="match status" value="1"/>
</dbReference>
<evidence type="ECO:0000256" key="1">
    <source>
        <dbReference type="ARBA" id="ARBA00004496"/>
    </source>
</evidence>
<dbReference type="GO" id="GO:0051087">
    <property type="term" value="F:protein-folding chaperone binding"/>
    <property type="evidence" value="ECO:0007669"/>
    <property type="project" value="InterPro"/>
</dbReference>
<dbReference type="RefSeq" id="WP_083610883.1">
    <property type="nucleotide sequence ID" value="NZ_FQZU01000008.1"/>
</dbReference>
<dbReference type="Pfam" id="PF01025">
    <property type="entry name" value="GrpE"/>
    <property type="match status" value="1"/>
</dbReference>
<evidence type="ECO:0000313" key="15">
    <source>
        <dbReference type="Proteomes" id="UP000183994"/>
    </source>
</evidence>
<evidence type="ECO:0000256" key="12">
    <source>
        <dbReference type="RuleBase" id="RU004478"/>
    </source>
</evidence>
<keyword evidence="6 10" id="KW-0143">Chaperone</keyword>
<accession>A0A1M6JQU0</accession>
<gene>
    <name evidence="10" type="primary">grpE</name>
    <name evidence="14" type="ORF">SAMN02745216_01744</name>
</gene>
<dbReference type="HAMAP" id="MF_01151">
    <property type="entry name" value="GrpE"/>
    <property type="match status" value="1"/>
</dbReference>